<dbReference type="GO" id="GO:0016301">
    <property type="term" value="F:kinase activity"/>
    <property type="evidence" value="ECO:0007669"/>
    <property type="project" value="UniProtKB-KW"/>
</dbReference>
<gene>
    <name evidence="7" type="ORF">GTHE00462_LOCUS27105</name>
</gene>
<evidence type="ECO:0000256" key="1">
    <source>
        <dbReference type="ARBA" id="ARBA00008941"/>
    </source>
</evidence>
<keyword evidence="3" id="KW-0547">Nucleotide-binding</keyword>
<evidence type="ECO:0000256" key="3">
    <source>
        <dbReference type="ARBA" id="ARBA00022741"/>
    </source>
</evidence>
<dbReference type="PANTHER" id="PTHR45800">
    <property type="entry name" value="PHOSPHATIDYLINOSITOL 4-KINASE GAMMA"/>
    <property type="match status" value="1"/>
</dbReference>
<dbReference type="SUPFAM" id="SSF54236">
    <property type="entry name" value="Ubiquitin-like"/>
    <property type="match status" value="1"/>
</dbReference>
<dbReference type="InterPro" id="IPR044571">
    <property type="entry name" value="P4KG1-8"/>
</dbReference>
<dbReference type="AlphaFoldDB" id="A0A7S4P1Y7"/>
<dbReference type="CDD" id="cd17039">
    <property type="entry name" value="Ubl_ubiquitin_like"/>
    <property type="match status" value="1"/>
</dbReference>
<evidence type="ECO:0000313" key="7">
    <source>
        <dbReference type="EMBL" id="CAE2320765.1"/>
    </source>
</evidence>
<proteinExistence type="inferred from homology"/>
<name>A0A7S4P1Y7_GUITH</name>
<reference evidence="7" key="1">
    <citation type="submission" date="2021-01" db="EMBL/GenBank/DDBJ databases">
        <authorList>
            <person name="Corre E."/>
            <person name="Pelletier E."/>
            <person name="Niang G."/>
            <person name="Scheremetjew M."/>
            <person name="Finn R."/>
            <person name="Kale V."/>
            <person name="Holt S."/>
            <person name="Cochrane G."/>
            <person name="Meng A."/>
            <person name="Brown T."/>
            <person name="Cohen L."/>
        </authorList>
    </citation>
    <scope>NUCLEOTIDE SEQUENCE</scope>
    <source>
        <strain evidence="7">CCMP 2712</strain>
    </source>
</reference>
<dbReference type="PROSITE" id="PS50290">
    <property type="entry name" value="PI3_4_KINASE_3"/>
    <property type="match status" value="1"/>
</dbReference>
<protein>
    <recommendedName>
        <fullName evidence="6">PI3K/PI4K catalytic domain-containing protein</fullName>
    </recommendedName>
</protein>
<evidence type="ECO:0000256" key="5">
    <source>
        <dbReference type="ARBA" id="ARBA00022840"/>
    </source>
</evidence>
<keyword evidence="2" id="KW-0808">Transferase</keyword>
<organism evidence="7">
    <name type="scientific">Guillardia theta</name>
    <name type="common">Cryptophyte</name>
    <name type="synonym">Cryptomonas phi</name>
    <dbReference type="NCBI Taxonomy" id="55529"/>
    <lineage>
        <taxon>Eukaryota</taxon>
        <taxon>Cryptophyceae</taxon>
        <taxon>Pyrenomonadales</taxon>
        <taxon>Geminigeraceae</taxon>
        <taxon>Guillardia</taxon>
    </lineage>
</organism>
<dbReference type="InterPro" id="IPR000403">
    <property type="entry name" value="PI3/4_kinase_cat_dom"/>
</dbReference>
<dbReference type="PANTHER" id="PTHR45800:SF11">
    <property type="entry name" value="PHOSPHATIDYLINOSITOL 3-KINASE-RELATED PROTEIN KINASE"/>
    <property type="match status" value="1"/>
</dbReference>
<dbReference type="EMBL" id="HBKN01034820">
    <property type="protein sequence ID" value="CAE2320765.1"/>
    <property type="molecule type" value="Transcribed_RNA"/>
</dbReference>
<keyword evidence="4" id="KW-0418">Kinase</keyword>
<evidence type="ECO:0000256" key="4">
    <source>
        <dbReference type="ARBA" id="ARBA00022777"/>
    </source>
</evidence>
<comment type="similarity">
    <text evidence="1">Belongs to the PI3/PI4-kinase family. Type II PI4K subfamily.</text>
</comment>
<accession>A0A7S4P1Y7</accession>
<feature type="domain" description="PI3K/PI4K catalytic" evidence="6">
    <location>
        <begin position="409"/>
        <end position="692"/>
    </location>
</feature>
<evidence type="ECO:0000256" key="2">
    <source>
        <dbReference type="ARBA" id="ARBA00022679"/>
    </source>
</evidence>
<dbReference type="Pfam" id="PF00454">
    <property type="entry name" value="PI3_PI4_kinase"/>
    <property type="match status" value="1"/>
</dbReference>
<sequence length="712" mass="78799">MNFETGVDIPNTSMSQCAGRLKRSVSSSTLFKEDVLGVSIFKSPPRKRSELERLVQESVHIQVKVKDLLLDKMLRVECRPDSIFLELKERIQSYQGHNRLRIIPSHIQQISFNGEECADDMKVRDFVRAQPNVCLALEPRVTELVSFFLASVTDMSLAAQNLPEAVQLGAQEEEQPFFGEEMEGIDGSTTSTASSQVNTVTSPCVTSPSSSPRHNSLVSDSSALITSVSPITIPGCIKATNNDLDNGKWNNCQLSELNTECSWDSILSAKTTPTSDASYFDIYECSTECEGSGMIGMLYNDIKKTPSNPSAEGMLDTYLLHGIQAGGGVYSSQLHIIFRDRGAKEMCIPLLQRQKLGALEQLVLEVQGGLRYGHAPEVLENKSFDSEWTCNSQDCDWDRRPQLPRLSDFDYGDLVDNCCGGTYIMRNAAGAKTAIFKPTDEEPYAPFNPKGFTGMMDVYSEMKSGIKVGGGAARECAAYLLDHESRAKVPCTTMLRISHTTLLPKSEAEVQIKVGSLQRFHEHDCTAEDIGTSLLDVEQVHYIGILDVRLFNMDRNSDNLLVNRHHSGKVSLIPIDHGYVLPSFKHLEDVNTCWLHWPQAKKPFSADTLSFIENLNADEEMEMLKTTLGLPEECLITLFIGTTLIQKAALSGLTLHEIGTLMMRPGYDMPSEVELAVRRVLAVWTESDGVSVLKSLLASEISEMIVSKNPSP</sequence>
<dbReference type="InterPro" id="IPR029071">
    <property type="entry name" value="Ubiquitin-like_domsf"/>
</dbReference>
<evidence type="ECO:0000259" key="6">
    <source>
        <dbReference type="PROSITE" id="PS50290"/>
    </source>
</evidence>
<keyword evidence="5" id="KW-0067">ATP-binding</keyword>
<dbReference type="GO" id="GO:0005524">
    <property type="term" value="F:ATP binding"/>
    <property type="evidence" value="ECO:0007669"/>
    <property type="project" value="UniProtKB-KW"/>
</dbReference>